<dbReference type="EMBL" id="JAACXV010014081">
    <property type="protein sequence ID" value="KAF7270562.1"/>
    <property type="molecule type" value="Genomic_DNA"/>
</dbReference>
<keyword evidence="2" id="KW-1185">Reference proteome</keyword>
<feature type="non-terminal residue" evidence="1">
    <location>
        <position position="1"/>
    </location>
</feature>
<proteinExistence type="predicted"/>
<gene>
    <name evidence="1" type="ORF">GWI33_016485</name>
</gene>
<evidence type="ECO:0000313" key="2">
    <source>
        <dbReference type="Proteomes" id="UP000625711"/>
    </source>
</evidence>
<protein>
    <submittedName>
        <fullName evidence="1">Uncharacterized protein</fullName>
    </submittedName>
</protein>
<dbReference type="AlphaFoldDB" id="A0A834I151"/>
<reference evidence="1" key="1">
    <citation type="submission" date="2020-08" db="EMBL/GenBank/DDBJ databases">
        <title>Genome sequencing and assembly of the red palm weevil Rhynchophorus ferrugineus.</title>
        <authorList>
            <person name="Dias G.B."/>
            <person name="Bergman C.M."/>
            <person name="Manee M."/>
        </authorList>
    </citation>
    <scope>NUCLEOTIDE SEQUENCE</scope>
    <source>
        <strain evidence="1">AA-2017</strain>
        <tissue evidence="1">Whole larva</tissue>
    </source>
</reference>
<comment type="caution">
    <text evidence="1">The sequence shown here is derived from an EMBL/GenBank/DDBJ whole genome shotgun (WGS) entry which is preliminary data.</text>
</comment>
<sequence>RIDVRAWEVFLWIRLIVCDLAIYDLFVLPPRTTWWFCRTQSVIVLLYEYCVLFQGYLRPGSLAELVELTVIYLEMIYPKLSVAPCSSSVLDD</sequence>
<organism evidence="1 2">
    <name type="scientific">Rhynchophorus ferrugineus</name>
    <name type="common">Red palm weevil</name>
    <name type="synonym">Curculio ferrugineus</name>
    <dbReference type="NCBI Taxonomy" id="354439"/>
    <lineage>
        <taxon>Eukaryota</taxon>
        <taxon>Metazoa</taxon>
        <taxon>Ecdysozoa</taxon>
        <taxon>Arthropoda</taxon>
        <taxon>Hexapoda</taxon>
        <taxon>Insecta</taxon>
        <taxon>Pterygota</taxon>
        <taxon>Neoptera</taxon>
        <taxon>Endopterygota</taxon>
        <taxon>Coleoptera</taxon>
        <taxon>Polyphaga</taxon>
        <taxon>Cucujiformia</taxon>
        <taxon>Curculionidae</taxon>
        <taxon>Dryophthorinae</taxon>
        <taxon>Rhynchophorus</taxon>
    </lineage>
</organism>
<evidence type="ECO:0000313" key="1">
    <source>
        <dbReference type="EMBL" id="KAF7270562.1"/>
    </source>
</evidence>
<name>A0A834I151_RHYFE</name>
<accession>A0A834I151</accession>
<dbReference type="Proteomes" id="UP000625711">
    <property type="component" value="Unassembled WGS sequence"/>
</dbReference>